<sequence>MTPSTSVFLSHYTVRVGKKVGWVPLAPLPNTSLFTAYTTSYKGFKGRFLKIKALSGAFFCSDSKSLPLYWRLPLKDQVAPKSQLPMEEKAALQLLDELPRGMNCKELVALVGEGDLKDYLRSMLKRKSLYMDELIRKSKQVSQAKGVSALREITRTKKELASSISEKKSAFPMAKKKLASPMVEKKLAALAAKGTSRVPAAEEVPAASVTGMPAPATETTSAPLLA</sequence>
<dbReference type="EMBL" id="QJKJ01002605">
    <property type="protein sequence ID" value="RDY02059.1"/>
    <property type="molecule type" value="Genomic_DNA"/>
</dbReference>
<name>A0A371HH12_MUCPR</name>
<accession>A0A371HH12</accession>
<dbReference type="OrthoDB" id="671678at2759"/>
<reference evidence="2" key="1">
    <citation type="submission" date="2018-05" db="EMBL/GenBank/DDBJ databases">
        <title>Draft genome of Mucuna pruriens seed.</title>
        <authorList>
            <person name="Nnadi N.E."/>
            <person name="Vos R."/>
            <person name="Hasami M.H."/>
            <person name="Devisetty U.K."/>
            <person name="Aguiy J.C."/>
        </authorList>
    </citation>
    <scope>NUCLEOTIDE SEQUENCE [LARGE SCALE GENOMIC DNA]</scope>
    <source>
        <strain evidence="2">JCA_2017</strain>
    </source>
</reference>
<gene>
    <name evidence="2" type="ORF">CR513_14528</name>
</gene>
<protein>
    <submittedName>
        <fullName evidence="2">Uncharacterized protein</fullName>
    </submittedName>
</protein>
<comment type="caution">
    <text evidence="2">The sequence shown here is derived from an EMBL/GenBank/DDBJ whole genome shotgun (WGS) entry which is preliminary data.</text>
</comment>
<keyword evidence="3" id="KW-1185">Reference proteome</keyword>
<evidence type="ECO:0000313" key="3">
    <source>
        <dbReference type="Proteomes" id="UP000257109"/>
    </source>
</evidence>
<evidence type="ECO:0000313" key="2">
    <source>
        <dbReference type="EMBL" id="RDY02059.1"/>
    </source>
</evidence>
<feature type="compositionally biased region" description="Polar residues" evidence="1">
    <location>
        <begin position="217"/>
        <end position="226"/>
    </location>
</feature>
<feature type="compositionally biased region" description="Low complexity" evidence="1">
    <location>
        <begin position="198"/>
        <end position="207"/>
    </location>
</feature>
<feature type="non-terminal residue" evidence="2">
    <location>
        <position position="1"/>
    </location>
</feature>
<dbReference type="AlphaFoldDB" id="A0A371HH12"/>
<evidence type="ECO:0000256" key="1">
    <source>
        <dbReference type="SAM" id="MobiDB-lite"/>
    </source>
</evidence>
<dbReference type="Proteomes" id="UP000257109">
    <property type="component" value="Unassembled WGS sequence"/>
</dbReference>
<proteinExistence type="predicted"/>
<organism evidence="2 3">
    <name type="scientific">Mucuna pruriens</name>
    <name type="common">Velvet bean</name>
    <name type="synonym">Dolichos pruriens</name>
    <dbReference type="NCBI Taxonomy" id="157652"/>
    <lineage>
        <taxon>Eukaryota</taxon>
        <taxon>Viridiplantae</taxon>
        <taxon>Streptophyta</taxon>
        <taxon>Embryophyta</taxon>
        <taxon>Tracheophyta</taxon>
        <taxon>Spermatophyta</taxon>
        <taxon>Magnoliopsida</taxon>
        <taxon>eudicotyledons</taxon>
        <taxon>Gunneridae</taxon>
        <taxon>Pentapetalae</taxon>
        <taxon>rosids</taxon>
        <taxon>fabids</taxon>
        <taxon>Fabales</taxon>
        <taxon>Fabaceae</taxon>
        <taxon>Papilionoideae</taxon>
        <taxon>50 kb inversion clade</taxon>
        <taxon>NPAAA clade</taxon>
        <taxon>indigoferoid/millettioid clade</taxon>
        <taxon>Phaseoleae</taxon>
        <taxon>Mucuna</taxon>
    </lineage>
</organism>
<feature type="region of interest" description="Disordered" evidence="1">
    <location>
        <begin position="195"/>
        <end position="226"/>
    </location>
</feature>